<sequence>MAGLRTDHEEVLVLPWLGPLLQTGFFGHCRNHNSIGKHERNHFCLDCHGSAGALCPEGLGENHKNHLSLQIRKASHRDAVRISDIQKLLDISGIQAYTINSAKILFLQNRATQPQQQKLQKSSSCSKGGGGVRFNCETCHRSIADQVRFCSINCKRLAVGDSNLVAPVAQDQQQSIDHPSSHHLNLAACSSEDYSLLQFHPGHDKITNVQGSSFESSSSELQQVPNLITSFRDHARAWHELQAYNSMRTTTTQAGNSPLWMQDQSGPASMQKKRKKFCSTPHDHPHQQPQQQLHELGSSNFLLTSSPMSVLALHHHHHQQQQQQPASRSSHENSCKSDLSPRSFFGPSTPPSIEEASSRTHSRKQCHPHRAPLF</sequence>
<dbReference type="Proteomes" id="UP001497512">
    <property type="component" value="Chromosome 6"/>
</dbReference>
<dbReference type="PANTHER" id="PTHR31065">
    <property type="entry name" value="PLATZ TRANSCRIPTION FACTOR FAMILY PROTEIN"/>
    <property type="match status" value="1"/>
</dbReference>
<dbReference type="Pfam" id="PF04640">
    <property type="entry name" value="PLATZ"/>
    <property type="match status" value="1"/>
</dbReference>
<accession>A0ABP0USZ1</accession>
<evidence type="ECO:0000256" key="1">
    <source>
        <dbReference type="SAM" id="MobiDB-lite"/>
    </source>
</evidence>
<dbReference type="PANTHER" id="PTHR31065:SF46">
    <property type="entry name" value="PLATZ TRANSCRIPTION FACTOR FAMILY PROTEIN-RELATED"/>
    <property type="match status" value="1"/>
</dbReference>
<protein>
    <recommendedName>
        <fullName evidence="4">PLATZ transcription factor family protein</fullName>
    </recommendedName>
</protein>
<proteinExistence type="predicted"/>
<evidence type="ECO:0000313" key="2">
    <source>
        <dbReference type="EMBL" id="CAK9229134.1"/>
    </source>
</evidence>
<evidence type="ECO:0008006" key="4">
    <source>
        <dbReference type="Google" id="ProtNLM"/>
    </source>
</evidence>
<dbReference type="InterPro" id="IPR006734">
    <property type="entry name" value="PLATZ"/>
</dbReference>
<organism evidence="2 3">
    <name type="scientific">Sphagnum troendelagicum</name>
    <dbReference type="NCBI Taxonomy" id="128251"/>
    <lineage>
        <taxon>Eukaryota</taxon>
        <taxon>Viridiplantae</taxon>
        <taxon>Streptophyta</taxon>
        <taxon>Embryophyta</taxon>
        <taxon>Bryophyta</taxon>
        <taxon>Sphagnophytina</taxon>
        <taxon>Sphagnopsida</taxon>
        <taxon>Sphagnales</taxon>
        <taxon>Sphagnaceae</taxon>
        <taxon>Sphagnum</taxon>
    </lineage>
</organism>
<feature type="region of interest" description="Disordered" evidence="1">
    <location>
        <begin position="250"/>
        <end position="292"/>
    </location>
</feature>
<reference evidence="2" key="1">
    <citation type="submission" date="2024-02" db="EMBL/GenBank/DDBJ databases">
        <authorList>
            <consortium name="ELIXIR-Norway"/>
            <consortium name="Elixir Norway"/>
        </authorList>
    </citation>
    <scope>NUCLEOTIDE SEQUENCE</scope>
</reference>
<name>A0ABP0USZ1_9BRYO</name>
<feature type="compositionally biased region" description="Basic residues" evidence="1">
    <location>
        <begin position="360"/>
        <end position="374"/>
    </location>
</feature>
<evidence type="ECO:0000313" key="3">
    <source>
        <dbReference type="Proteomes" id="UP001497512"/>
    </source>
</evidence>
<keyword evidence="3" id="KW-1185">Reference proteome</keyword>
<gene>
    <name evidence="2" type="ORF">CSSPTR1EN2_LOCUS19581</name>
</gene>
<dbReference type="EMBL" id="OZ019898">
    <property type="protein sequence ID" value="CAK9229134.1"/>
    <property type="molecule type" value="Genomic_DNA"/>
</dbReference>
<feature type="region of interest" description="Disordered" evidence="1">
    <location>
        <begin position="313"/>
        <end position="374"/>
    </location>
</feature>